<dbReference type="PANTHER" id="PTHR30309:SF0">
    <property type="entry name" value="GLYCEROL-3-PHOSPHATE ACYLTRANSFERASE-RELATED"/>
    <property type="match status" value="1"/>
</dbReference>
<evidence type="ECO:0000256" key="10">
    <source>
        <dbReference type="HAMAP-Rule" id="MF_01043"/>
    </source>
</evidence>
<dbReference type="RefSeq" id="WP_084602204.1">
    <property type="nucleotide sequence ID" value="NZ_LN614827.1"/>
</dbReference>
<gene>
    <name evidence="10 12" type="primary">plsY</name>
    <name evidence="12" type="ORF">LFA_3255</name>
</gene>
<dbReference type="Proteomes" id="UP000032430">
    <property type="component" value="Chromosome I"/>
</dbReference>
<name>A0A098G9F2_9GAMM</name>
<evidence type="ECO:0000256" key="6">
    <source>
        <dbReference type="ARBA" id="ARBA00023098"/>
    </source>
</evidence>
<evidence type="ECO:0000313" key="12">
    <source>
        <dbReference type="EMBL" id="CEG58591.1"/>
    </source>
</evidence>
<feature type="transmembrane region" description="Helical" evidence="10">
    <location>
        <begin position="79"/>
        <end position="98"/>
    </location>
</feature>
<keyword evidence="1 10" id="KW-1003">Cell membrane</keyword>
<dbReference type="GO" id="GO:0043772">
    <property type="term" value="F:acyl-phosphate glycerol-3-phosphate acyltransferase activity"/>
    <property type="evidence" value="ECO:0007669"/>
    <property type="project" value="UniProtKB-UniRule"/>
</dbReference>
<comment type="subunit">
    <text evidence="10">Probably interacts with PlsX.</text>
</comment>
<dbReference type="HOGENOM" id="CLU_081254_0_1_6"/>
<sequence>MVLSLFLVALGYLMGSFCSAVIVCRLFGLPDPREEGSKNPGATNVLRLAGKQYAALVMLADLLKGTIPVLIAKVFEADAVTVSFTALAAVVGHMYPVFFEFKGGKGVATAIGALLGFYFIIGVMVAITWLLIAKFSRYSSLASITAIGLSPFYTLLLIGRQDILPPLFIMVILILFKHRNNITRLIDGVEPKIKLKSNVMERVIEPELHTMHTETEKSTIEEQLPLLKEETPVKAIQSQQPKTKKIAKTKEPIKKSQAVKPKTKNTDQTVKSVKKPVKKTVKKATPNKTKINKTKET</sequence>
<feature type="transmembrane region" description="Helical" evidence="10">
    <location>
        <begin position="110"/>
        <end position="132"/>
    </location>
</feature>
<feature type="region of interest" description="Disordered" evidence="11">
    <location>
        <begin position="233"/>
        <end position="297"/>
    </location>
</feature>
<keyword evidence="8 10" id="KW-0594">Phospholipid biosynthesis</keyword>
<evidence type="ECO:0000256" key="9">
    <source>
        <dbReference type="ARBA" id="ARBA00023264"/>
    </source>
</evidence>
<evidence type="ECO:0000256" key="8">
    <source>
        <dbReference type="ARBA" id="ARBA00023209"/>
    </source>
</evidence>
<evidence type="ECO:0000256" key="11">
    <source>
        <dbReference type="SAM" id="MobiDB-lite"/>
    </source>
</evidence>
<dbReference type="EC" id="2.3.1.275" evidence="10"/>
<dbReference type="OrthoDB" id="9777124at2"/>
<dbReference type="STRING" id="1212491.LFA_3255"/>
<evidence type="ECO:0000256" key="3">
    <source>
        <dbReference type="ARBA" id="ARBA00022679"/>
    </source>
</evidence>
<dbReference type="SMART" id="SM01207">
    <property type="entry name" value="G3P_acyltransf"/>
    <property type="match status" value="1"/>
</dbReference>
<comment type="pathway">
    <text evidence="10">Lipid metabolism; phospholipid metabolism.</text>
</comment>
<accession>A0A098G9F2</accession>
<feature type="transmembrane region" description="Helical" evidence="10">
    <location>
        <begin position="152"/>
        <end position="176"/>
    </location>
</feature>
<comment type="caution">
    <text evidence="10">Lacks conserved residue(s) required for the propagation of feature annotation.</text>
</comment>
<dbReference type="EMBL" id="LN614827">
    <property type="protein sequence ID" value="CEG58591.1"/>
    <property type="molecule type" value="Genomic_DNA"/>
</dbReference>
<dbReference type="PANTHER" id="PTHR30309">
    <property type="entry name" value="INNER MEMBRANE PROTEIN YGIH"/>
    <property type="match status" value="1"/>
</dbReference>
<evidence type="ECO:0000313" key="13">
    <source>
        <dbReference type="Proteomes" id="UP000032430"/>
    </source>
</evidence>
<keyword evidence="7 10" id="KW-0472">Membrane</keyword>
<dbReference type="InterPro" id="IPR003811">
    <property type="entry name" value="G3P_acylTferase_PlsY"/>
</dbReference>
<reference evidence="13" key="1">
    <citation type="submission" date="2014-09" db="EMBL/GenBank/DDBJ databases">
        <authorList>
            <person name="Gomez-Valero L."/>
        </authorList>
    </citation>
    <scope>NUCLEOTIDE SEQUENCE [LARGE SCALE GENOMIC DNA]</scope>
    <source>
        <strain evidence="13">ATCC700992</strain>
    </source>
</reference>
<protein>
    <recommendedName>
        <fullName evidence="10">Glycerol-3-phosphate acyltransferase</fullName>
    </recommendedName>
    <alternativeName>
        <fullName evidence="10">Acyl-PO4 G3P acyltransferase</fullName>
    </alternativeName>
    <alternativeName>
        <fullName evidence="10">Acyl-phosphate--glycerol-3-phosphate acyltransferase</fullName>
    </alternativeName>
    <alternativeName>
        <fullName evidence="10">G3P acyltransferase</fullName>
        <shortName evidence="10">GPAT</shortName>
        <ecNumber evidence="10">2.3.1.275</ecNumber>
    </alternativeName>
    <alternativeName>
        <fullName evidence="10">Lysophosphatidic acid synthase</fullName>
        <shortName evidence="10">LPA synthase</shortName>
    </alternativeName>
</protein>
<keyword evidence="9 10" id="KW-1208">Phospholipid metabolism</keyword>
<comment type="subcellular location">
    <subcellularLocation>
        <location evidence="10">Cell membrane</location>
        <topology evidence="10">Multi-pass membrane protein</topology>
    </subcellularLocation>
</comment>
<comment type="similarity">
    <text evidence="10">Belongs to the PlsY family.</text>
</comment>
<keyword evidence="3 10" id="KW-0808">Transferase</keyword>
<keyword evidence="4 10" id="KW-0812">Transmembrane</keyword>
<evidence type="ECO:0000256" key="4">
    <source>
        <dbReference type="ARBA" id="ARBA00022692"/>
    </source>
</evidence>
<dbReference type="Pfam" id="PF02660">
    <property type="entry name" value="G3P_acyltransf"/>
    <property type="match status" value="1"/>
</dbReference>
<keyword evidence="2 10" id="KW-0444">Lipid biosynthesis</keyword>
<keyword evidence="12" id="KW-0012">Acyltransferase</keyword>
<evidence type="ECO:0000256" key="2">
    <source>
        <dbReference type="ARBA" id="ARBA00022516"/>
    </source>
</evidence>
<evidence type="ECO:0000256" key="7">
    <source>
        <dbReference type="ARBA" id="ARBA00023136"/>
    </source>
</evidence>
<evidence type="ECO:0000256" key="1">
    <source>
        <dbReference type="ARBA" id="ARBA00022475"/>
    </source>
</evidence>
<proteinExistence type="inferred from homology"/>
<dbReference type="GO" id="GO:0005886">
    <property type="term" value="C:plasma membrane"/>
    <property type="evidence" value="ECO:0007669"/>
    <property type="project" value="UniProtKB-SubCell"/>
</dbReference>
<comment type="catalytic activity">
    <reaction evidence="10">
        <text>an acyl phosphate + sn-glycerol 3-phosphate = a 1-acyl-sn-glycero-3-phosphate + phosphate</text>
        <dbReference type="Rhea" id="RHEA:34075"/>
        <dbReference type="ChEBI" id="CHEBI:43474"/>
        <dbReference type="ChEBI" id="CHEBI:57597"/>
        <dbReference type="ChEBI" id="CHEBI:57970"/>
        <dbReference type="ChEBI" id="CHEBI:59918"/>
        <dbReference type="EC" id="2.3.1.275"/>
    </reaction>
</comment>
<dbReference type="NCBIfam" id="TIGR00023">
    <property type="entry name" value="glycerol-3-phosphate 1-O-acyltransferase PlsY"/>
    <property type="match status" value="1"/>
</dbReference>
<dbReference type="UniPathway" id="UPA00085"/>
<keyword evidence="13" id="KW-1185">Reference proteome</keyword>
<evidence type="ECO:0000256" key="5">
    <source>
        <dbReference type="ARBA" id="ARBA00022989"/>
    </source>
</evidence>
<keyword evidence="5 10" id="KW-1133">Transmembrane helix</keyword>
<dbReference type="HAMAP" id="MF_01043">
    <property type="entry name" value="PlsY"/>
    <property type="match status" value="1"/>
</dbReference>
<dbReference type="AlphaFoldDB" id="A0A098G9F2"/>
<comment type="function">
    <text evidence="10">Catalyzes the transfer of an acyl group from acyl-phosphate (acyl-PO(4)) to glycerol-3-phosphate (G3P) to form lysophosphatidic acid (LPA). This enzyme utilizes acyl-phosphate as fatty acyl donor, but not acyl-CoA or acyl-ACP.</text>
</comment>
<dbReference type="KEGG" id="lfa:LFA_3255"/>
<feature type="compositionally biased region" description="Basic residues" evidence="11">
    <location>
        <begin position="272"/>
        <end position="282"/>
    </location>
</feature>
<keyword evidence="6 10" id="KW-0443">Lipid metabolism</keyword>
<dbReference type="GO" id="GO:0008654">
    <property type="term" value="P:phospholipid biosynthetic process"/>
    <property type="evidence" value="ECO:0007669"/>
    <property type="project" value="UniProtKB-UniRule"/>
</dbReference>
<organism evidence="12 13">
    <name type="scientific">Legionella fallonii LLAP-10</name>
    <dbReference type="NCBI Taxonomy" id="1212491"/>
    <lineage>
        <taxon>Bacteria</taxon>
        <taxon>Pseudomonadati</taxon>
        <taxon>Pseudomonadota</taxon>
        <taxon>Gammaproteobacteria</taxon>
        <taxon>Legionellales</taxon>
        <taxon>Legionellaceae</taxon>
        <taxon>Legionella</taxon>
    </lineage>
</organism>